<proteinExistence type="predicted"/>
<accession>B9SFG6</accession>
<dbReference type="Proteomes" id="UP000008311">
    <property type="component" value="Unassembled WGS sequence"/>
</dbReference>
<protein>
    <submittedName>
        <fullName evidence="1">Uncharacterized protein</fullName>
    </submittedName>
</protein>
<name>B9SFG6_RICCO</name>
<keyword evidence="2" id="KW-1185">Reference proteome</keyword>
<reference evidence="2" key="1">
    <citation type="journal article" date="2010" name="Nat. Biotechnol.">
        <title>Draft genome sequence of the oilseed species Ricinus communis.</title>
        <authorList>
            <person name="Chan A.P."/>
            <person name="Crabtree J."/>
            <person name="Zhao Q."/>
            <person name="Lorenzi H."/>
            <person name="Orvis J."/>
            <person name="Puiu D."/>
            <person name="Melake-Berhan A."/>
            <person name="Jones K.M."/>
            <person name="Redman J."/>
            <person name="Chen G."/>
            <person name="Cahoon E.B."/>
            <person name="Gedil M."/>
            <person name="Stanke M."/>
            <person name="Haas B.J."/>
            <person name="Wortman J.R."/>
            <person name="Fraser-Liggett C.M."/>
            <person name="Ravel J."/>
            <person name="Rabinowicz P.D."/>
        </authorList>
    </citation>
    <scope>NUCLEOTIDE SEQUENCE [LARGE SCALE GENOMIC DNA]</scope>
    <source>
        <strain evidence="2">cv. Hale</strain>
    </source>
</reference>
<evidence type="ECO:0000313" key="2">
    <source>
        <dbReference type="Proteomes" id="UP000008311"/>
    </source>
</evidence>
<gene>
    <name evidence="1" type="ORF">RCOM_0646220</name>
</gene>
<dbReference type="EMBL" id="EQ973945">
    <property type="protein sequence ID" value="EEF37578.1"/>
    <property type="molecule type" value="Genomic_DNA"/>
</dbReference>
<sequence length="65" mass="7351">MVISYEYHIVHLAIIMMANPIRPDGIHPGRGISVPSIAMRWEWGRVSFRAASIPALISEKLMYSL</sequence>
<dbReference type="AlphaFoldDB" id="B9SFG6"/>
<organism evidence="1 2">
    <name type="scientific">Ricinus communis</name>
    <name type="common">Castor bean</name>
    <dbReference type="NCBI Taxonomy" id="3988"/>
    <lineage>
        <taxon>Eukaryota</taxon>
        <taxon>Viridiplantae</taxon>
        <taxon>Streptophyta</taxon>
        <taxon>Embryophyta</taxon>
        <taxon>Tracheophyta</taxon>
        <taxon>Spermatophyta</taxon>
        <taxon>Magnoliopsida</taxon>
        <taxon>eudicotyledons</taxon>
        <taxon>Gunneridae</taxon>
        <taxon>Pentapetalae</taxon>
        <taxon>rosids</taxon>
        <taxon>fabids</taxon>
        <taxon>Malpighiales</taxon>
        <taxon>Euphorbiaceae</taxon>
        <taxon>Acalyphoideae</taxon>
        <taxon>Acalypheae</taxon>
        <taxon>Ricinus</taxon>
    </lineage>
</organism>
<evidence type="ECO:0000313" key="1">
    <source>
        <dbReference type="EMBL" id="EEF37578.1"/>
    </source>
</evidence>
<dbReference type="InParanoid" id="B9SFG6"/>